<dbReference type="Proteomes" id="UP000566276">
    <property type="component" value="Unassembled WGS sequence"/>
</dbReference>
<evidence type="ECO:0000313" key="2">
    <source>
        <dbReference type="Proteomes" id="UP000566276"/>
    </source>
</evidence>
<reference evidence="1 2" key="1">
    <citation type="submission" date="2020-08" db="EMBL/GenBank/DDBJ databases">
        <title>Genomic Encyclopedia of Type Strains, Phase IV (KMG-IV): sequencing the most valuable type-strain genomes for metagenomic binning, comparative biology and taxonomic classification.</title>
        <authorList>
            <person name="Goeker M."/>
        </authorList>
    </citation>
    <scope>NUCLEOTIDE SEQUENCE [LARGE SCALE GENOMIC DNA]</scope>
    <source>
        <strain evidence="1 2">DSM 16813</strain>
    </source>
</reference>
<gene>
    <name evidence="1" type="ORF">HNR35_000934</name>
</gene>
<proteinExistence type="predicted"/>
<dbReference type="EMBL" id="JACHFA010000004">
    <property type="protein sequence ID" value="MBB6031931.1"/>
    <property type="molecule type" value="Genomic_DNA"/>
</dbReference>
<accession>A0ABR6P8U9</accession>
<name>A0ABR6P8U9_9SPIR</name>
<comment type="caution">
    <text evidence="1">The sequence shown here is derived from an EMBL/GenBank/DDBJ whole genome shotgun (WGS) entry which is preliminary data.</text>
</comment>
<keyword evidence="2" id="KW-1185">Reference proteome</keyword>
<organism evidence="1 2">
    <name type="scientific">Borreliella spielmanii</name>
    <dbReference type="NCBI Taxonomy" id="88916"/>
    <lineage>
        <taxon>Bacteria</taxon>
        <taxon>Pseudomonadati</taxon>
        <taxon>Spirochaetota</taxon>
        <taxon>Spirochaetia</taxon>
        <taxon>Spirochaetales</taxon>
        <taxon>Borreliaceae</taxon>
        <taxon>Borreliella</taxon>
    </lineage>
</organism>
<protein>
    <submittedName>
        <fullName evidence="1">Uncharacterized protein</fullName>
    </submittedName>
</protein>
<evidence type="ECO:0000313" key="1">
    <source>
        <dbReference type="EMBL" id="MBB6031931.1"/>
    </source>
</evidence>
<sequence length="32" mass="3718">MGNEVPIAKIIAFESTKEFKEKYEVKSLKVNF</sequence>